<evidence type="ECO:0000256" key="1">
    <source>
        <dbReference type="SAM" id="Phobius"/>
    </source>
</evidence>
<proteinExistence type="predicted"/>
<reference evidence="3" key="1">
    <citation type="submission" date="2012-03" db="EMBL/GenBank/DDBJ databases">
        <title>Complete sequence of chromosome of Deinococcus peraridilitoris DSM 19664.</title>
        <authorList>
            <person name="Lucas S."/>
            <person name="Copeland A."/>
            <person name="Lapidus A."/>
            <person name="Glavina del Rio T."/>
            <person name="Dalin E."/>
            <person name="Tice H."/>
            <person name="Bruce D."/>
            <person name="Goodwin L."/>
            <person name="Pitluck S."/>
            <person name="Peters L."/>
            <person name="Mikhailova N."/>
            <person name="Lu M."/>
            <person name="Kyrpides N."/>
            <person name="Mavromatis K."/>
            <person name="Ivanova N."/>
            <person name="Brettin T."/>
            <person name="Detter J.C."/>
            <person name="Han C."/>
            <person name="Larimer F."/>
            <person name="Land M."/>
            <person name="Hauser L."/>
            <person name="Markowitz V."/>
            <person name="Cheng J.-F."/>
            <person name="Hugenholtz P."/>
            <person name="Woyke T."/>
            <person name="Wu D."/>
            <person name="Pukall R."/>
            <person name="Steenblock K."/>
            <person name="Brambilla E."/>
            <person name="Klenk H.-P."/>
            <person name="Eisen J.A."/>
        </authorList>
    </citation>
    <scope>NUCLEOTIDE SEQUENCE [LARGE SCALE GENOMIC DNA]</scope>
    <source>
        <strain evidence="3">DSM 19664 / LMG 22246 / CIP 109416 / KR-200</strain>
    </source>
</reference>
<dbReference type="HOGENOM" id="CLU_2823985_0_0_0"/>
<keyword evidence="1" id="KW-0472">Membrane</keyword>
<keyword evidence="1" id="KW-0812">Transmembrane</keyword>
<protein>
    <submittedName>
        <fullName evidence="2">Uncharacterized protein</fullName>
    </submittedName>
</protein>
<dbReference type="EMBL" id="CP003382">
    <property type="protein sequence ID" value="AFZ67646.1"/>
    <property type="molecule type" value="Genomic_DNA"/>
</dbReference>
<keyword evidence="1" id="KW-1133">Transmembrane helix</keyword>
<dbReference type="STRING" id="937777.Deipe_2157"/>
<dbReference type="KEGG" id="dpd:Deipe_2157"/>
<dbReference type="OrthoDB" id="5189031at2"/>
<dbReference type="Proteomes" id="UP000010467">
    <property type="component" value="Chromosome"/>
</dbReference>
<name>L0A1F0_DEIPD</name>
<dbReference type="AlphaFoldDB" id="L0A1F0"/>
<dbReference type="PATRIC" id="fig|937777.3.peg.2162"/>
<sequence>MVLVSRGVTEGLAGLSAELQSASLVIVAALLGVFFLQRFGDFVFARVLQSFSGVYLGRPKVMPVVT</sequence>
<accession>L0A1F0</accession>
<gene>
    <name evidence="2" type="ordered locus">Deipe_2157</name>
</gene>
<evidence type="ECO:0000313" key="3">
    <source>
        <dbReference type="Proteomes" id="UP000010467"/>
    </source>
</evidence>
<feature type="transmembrane region" description="Helical" evidence="1">
    <location>
        <begin position="12"/>
        <end position="36"/>
    </location>
</feature>
<organism evidence="2 3">
    <name type="scientific">Deinococcus peraridilitoris (strain DSM 19664 / LMG 22246 / CIP 109416 / KR-200)</name>
    <dbReference type="NCBI Taxonomy" id="937777"/>
    <lineage>
        <taxon>Bacteria</taxon>
        <taxon>Thermotogati</taxon>
        <taxon>Deinococcota</taxon>
        <taxon>Deinococci</taxon>
        <taxon>Deinococcales</taxon>
        <taxon>Deinococcaceae</taxon>
        <taxon>Deinococcus</taxon>
    </lineage>
</organism>
<evidence type="ECO:0000313" key="2">
    <source>
        <dbReference type="EMBL" id="AFZ67646.1"/>
    </source>
</evidence>
<dbReference type="RefSeq" id="WP_015235951.1">
    <property type="nucleotide sequence ID" value="NC_019793.1"/>
</dbReference>
<keyword evidence="3" id="KW-1185">Reference proteome</keyword>